<organism evidence="4 5">
    <name type="scientific">Parvibium lacunae</name>
    <dbReference type="NCBI Taxonomy" id="1888893"/>
    <lineage>
        <taxon>Bacteria</taxon>
        <taxon>Pseudomonadati</taxon>
        <taxon>Pseudomonadota</taxon>
        <taxon>Betaproteobacteria</taxon>
        <taxon>Burkholderiales</taxon>
        <taxon>Alcaligenaceae</taxon>
        <taxon>Parvibium</taxon>
    </lineage>
</organism>
<keyword evidence="4" id="KW-0489">Methyltransferase</keyword>
<dbReference type="GO" id="GO:0032259">
    <property type="term" value="P:methylation"/>
    <property type="evidence" value="ECO:0007669"/>
    <property type="project" value="UniProtKB-KW"/>
</dbReference>
<dbReference type="OrthoDB" id="9810066at2"/>
<evidence type="ECO:0000313" key="5">
    <source>
        <dbReference type="Proteomes" id="UP000252357"/>
    </source>
</evidence>
<proteinExistence type="inferred from homology"/>
<sequence length="234" mass="25050">MSITPTPPQQLAPRTLDPATLASARFNMIEQQIRPWDVHAQDVLELLNVVKRESYVPPSQASLAFVDMALPLGAGQHMLPPRVEARLLQALQVKSHEQVLEIGTGSGYMAALLAHKAHKVTSVEVNPSLREFAAANLQREGVANTTVVEGNGLANPPSGPWDVIVLSGAVATIPAGLLQQLKVGGRLAAIVGQLPIMQMQVVTRLSEADYQTRVEFETVADVLVGGAPVSTFKF</sequence>
<evidence type="ECO:0000256" key="1">
    <source>
        <dbReference type="ARBA" id="ARBA00005369"/>
    </source>
</evidence>
<evidence type="ECO:0000256" key="3">
    <source>
        <dbReference type="ARBA" id="ARBA00030757"/>
    </source>
</evidence>
<protein>
    <recommendedName>
        <fullName evidence="2">Protein-L-isoaspartate O-methyltransferase</fullName>
    </recommendedName>
    <alternativeName>
        <fullName evidence="3">Protein L-isoaspartyl methyltransferase</fullName>
    </alternativeName>
</protein>
<dbReference type="Proteomes" id="UP000252357">
    <property type="component" value="Unassembled WGS sequence"/>
</dbReference>
<comment type="similarity">
    <text evidence="1">Belongs to the methyltransferase superfamily. L-isoaspartyl/D-aspartyl protein methyltransferase family.</text>
</comment>
<gene>
    <name evidence="4" type="ORF">DU000_07980</name>
</gene>
<dbReference type="EMBL" id="QPGB01000003">
    <property type="protein sequence ID" value="RCS57393.1"/>
    <property type="molecule type" value="Genomic_DNA"/>
</dbReference>
<reference evidence="4 5" key="1">
    <citation type="journal article" date="2018" name="Int. J. Syst. Evol. Microbiol.">
        <title>Parvibium lacunae gen. nov., sp. nov., a new member of the family Alcaligenaceae isolated from a freshwater pond.</title>
        <authorList>
            <person name="Chen W.M."/>
            <person name="Xie P.B."/>
            <person name="Hsu M.Y."/>
            <person name="Sheu S.Y."/>
        </authorList>
    </citation>
    <scope>NUCLEOTIDE SEQUENCE [LARGE SCALE GENOMIC DNA]</scope>
    <source>
        <strain evidence="4 5">KMB9</strain>
    </source>
</reference>
<dbReference type="GO" id="GO:0005737">
    <property type="term" value="C:cytoplasm"/>
    <property type="evidence" value="ECO:0007669"/>
    <property type="project" value="TreeGrafter"/>
</dbReference>
<dbReference type="AlphaFoldDB" id="A0A368L1N6"/>
<dbReference type="RefSeq" id="WP_114402874.1">
    <property type="nucleotide sequence ID" value="NZ_QPGB01000003.1"/>
</dbReference>
<keyword evidence="5" id="KW-1185">Reference proteome</keyword>
<dbReference type="PANTHER" id="PTHR11579">
    <property type="entry name" value="PROTEIN-L-ISOASPARTATE O-METHYLTRANSFERASE"/>
    <property type="match status" value="1"/>
</dbReference>
<dbReference type="InterPro" id="IPR000682">
    <property type="entry name" value="PCMT"/>
</dbReference>
<dbReference type="CDD" id="cd02440">
    <property type="entry name" value="AdoMet_MTases"/>
    <property type="match status" value="1"/>
</dbReference>
<keyword evidence="4" id="KW-0808">Transferase</keyword>
<dbReference type="SUPFAM" id="SSF53335">
    <property type="entry name" value="S-adenosyl-L-methionine-dependent methyltransferases"/>
    <property type="match status" value="1"/>
</dbReference>
<dbReference type="GO" id="GO:0004719">
    <property type="term" value="F:protein-L-isoaspartate (D-aspartate) O-methyltransferase activity"/>
    <property type="evidence" value="ECO:0007669"/>
    <property type="project" value="InterPro"/>
</dbReference>
<dbReference type="Pfam" id="PF01135">
    <property type="entry name" value="PCMT"/>
    <property type="match status" value="1"/>
</dbReference>
<dbReference type="InterPro" id="IPR029063">
    <property type="entry name" value="SAM-dependent_MTases_sf"/>
</dbReference>
<name>A0A368L1N6_9BURK</name>
<dbReference type="PANTHER" id="PTHR11579:SF18">
    <property type="entry name" value="PROTEIN-L-ISOASPARTATE O-METHYLTRANSFERASE"/>
    <property type="match status" value="1"/>
</dbReference>
<comment type="caution">
    <text evidence="4">The sequence shown here is derived from an EMBL/GenBank/DDBJ whole genome shotgun (WGS) entry which is preliminary data.</text>
</comment>
<accession>A0A368L1N6</accession>
<dbReference type="Gene3D" id="3.40.50.150">
    <property type="entry name" value="Vaccinia Virus protein VP39"/>
    <property type="match status" value="1"/>
</dbReference>
<evidence type="ECO:0000256" key="2">
    <source>
        <dbReference type="ARBA" id="ARBA00013346"/>
    </source>
</evidence>
<evidence type="ECO:0000313" key="4">
    <source>
        <dbReference type="EMBL" id="RCS57393.1"/>
    </source>
</evidence>